<gene>
    <name evidence="1" type="ORF">GCM10023195_67330</name>
</gene>
<dbReference type="Proteomes" id="UP001500212">
    <property type="component" value="Unassembled WGS sequence"/>
</dbReference>
<accession>A0ABP8TSQ6</accession>
<reference evidence="2" key="1">
    <citation type="journal article" date="2019" name="Int. J. Syst. Evol. Microbiol.">
        <title>The Global Catalogue of Microorganisms (GCM) 10K type strain sequencing project: providing services to taxonomists for standard genome sequencing and annotation.</title>
        <authorList>
            <consortium name="The Broad Institute Genomics Platform"/>
            <consortium name="The Broad Institute Genome Sequencing Center for Infectious Disease"/>
            <person name="Wu L."/>
            <person name="Ma J."/>
        </authorList>
    </citation>
    <scope>NUCLEOTIDE SEQUENCE [LARGE SCALE GENOMIC DNA]</scope>
    <source>
        <strain evidence="2">JCM 17938</strain>
    </source>
</reference>
<dbReference type="SUPFAM" id="SSF56235">
    <property type="entry name" value="N-terminal nucleophile aminohydrolases (Ntn hydrolases)"/>
    <property type="match status" value="1"/>
</dbReference>
<evidence type="ECO:0008006" key="3">
    <source>
        <dbReference type="Google" id="ProtNLM"/>
    </source>
</evidence>
<dbReference type="InterPro" id="IPR043137">
    <property type="entry name" value="GGT_ssub_C"/>
</dbReference>
<name>A0ABP8TSQ6_9ACTN</name>
<proteinExistence type="predicted"/>
<organism evidence="1 2">
    <name type="scientific">Actinoallomurus liliacearum</name>
    <dbReference type="NCBI Taxonomy" id="1080073"/>
    <lineage>
        <taxon>Bacteria</taxon>
        <taxon>Bacillati</taxon>
        <taxon>Actinomycetota</taxon>
        <taxon>Actinomycetes</taxon>
        <taxon>Streptosporangiales</taxon>
        <taxon>Thermomonosporaceae</taxon>
        <taxon>Actinoallomurus</taxon>
    </lineage>
</organism>
<comment type="caution">
    <text evidence="1">The sequence shown here is derived from an EMBL/GenBank/DDBJ whole genome shotgun (WGS) entry which is preliminary data.</text>
</comment>
<evidence type="ECO:0000313" key="2">
    <source>
        <dbReference type="Proteomes" id="UP001500212"/>
    </source>
</evidence>
<evidence type="ECO:0000313" key="1">
    <source>
        <dbReference type="EMBL" id="GAA4615294.1"/>
    </source>
</evidence>
<sequence>MPQPGERACVHLAPNIVLRDGGPVLVSGSPSVSLVACVLQNVVNLLDFGMTIEESVRAPRFGARPHSPERGWEPGNLLEAGFAPEVLREFLAWAGRERLWTHAE</sequence>
<protein>
    <recommendedName>
        <fullName evidence="3">Gamma-glutamyltranspeptidase</fullName>
    </recommendedName>
</protein>
<dbReference type="EMBL" id="BAABHJ010000027">
    <property type="protein sequence ID" value="GAA4615294.1"/>
    <property type="molecule type" value="Genomic_DNA"/>
</dbReference>
<keyword evidence="2" id="KW-1185">Reference proteome</keyword>
<dbReference type="RefSeq" id="WP_345363623.1">
    <property type="nucleotide sequence ID" value="NZ_BAABHJ010000027.1"/>
</dbReference>
<dbReference type="Gene3D" id="3.60.20.40">
    <property type="match status" value="1"/>
</dbReference>
<dbReference type="InterPro" id="IPR029055">
    <property type="entry name" value="Ntn_hydrolases_N"/>
</dbReference>
<dbReference type="Pfam" id="PF01019">
    <property type="entry name" value="G_glu_transpept"/>
    <property type="match status" value="1"/>
</dbReference>